<reference evidence="1 2" key="1">
    <citation type="submission" date="2017-09" db="EMBL/GenBank/DDBJ databases">
        <title>Depth-based differentiation of microbial function through sediment-hosted aquifers and enrichment of novel symbionts in the deep terrestrial subsurface.</title>
        <authorList>
            <person name="Probst A.J."/>
            <person name="Ladd B."/>
            <person name="Jarett J.K."/>
            <person name="Geller-Mcgrath D.E."/>
            <person name="Sieber C.M."/>
            <person name="Emerson J.B."/>
            <person name="Anantharaman K."/>
            <person name="Thomas B.C."/>
            <person name="Malmstrom R."/>
            <person name="Stieglmeier M."/>
            <person name="Klingl A."/>
            <person name="Woyke T."/>
            <person name="Ryan C.M."/>
            <person name="Banfield J.F."/>
        </authorList>
    </citation>
    <scope>NUCLEOTIDE SEQUENCE [LARGE SCALE GENOMIC DNA]</scope>
    <source>
        <strain evidence="1">CG10_big_fil_rev_8_21_14_0_10_34_34</strain>
    </source>
</reference>
<accession>A0A2H0R117</accession>
<organism evidence="1 2">
    <name type="scientific">Candidatus Zambryskibacteria bacterium CG10_big_fil_rev_8_21_14_0_10_34_34</name>
    <dbReference type="NCBI Taxonomy" id="1975114"/>
    <lineage>
        <taxon>Bacteria</taxon>
        <taxon>Candidatus Zambryskiibacteriota</taxon>
    </lineage>
</organism>
<proteinExistence type="predicted"/>
<evidence type="ECO:0008006" key="3">
    <source>
        <dbReference type="Google" id="ProtNLM"/>
    </source>
</evidence>
<gene>
    <name evidence="1" type="ORF">COV33_00985</name>
</gene>
<name>A0A2H0R117_9BACT</name>
<sequence>MTLTKEQFKKLKALLGKLKEIQDVFYKKYGVNDIYSNSKIFEILIANELNHILIPGHSGSKDAKDEEGEEFEYKHFKETSGNHSWTFNDYTDTTIIGLSKVKGAIFAHIDDTQFPPKLDWYILVDGKQCSKYLKNRTEDLLERKPKGFVNKRKMINFSALQLERDLHLSKTTVDEINKSGRYYLWLKEIFEIAHQIEEITGITQILTSNKFWELLVSLRLGHQVLSEQAGHDAIDKAGNLYEYKISKNHSWNFQDISDNVLKKYEKDKAIILATVNKEEMKILNIFSADSLRVINRLREKLDEKRERYSDKGGLRRLQVSLSKGDLEKIEAIELKI</sequence>
<dbReference type="InterPro" id="IPR038402">
    <property type="entry name" value="PvuII_sf"/>
</dbReference>
<comment type="caution">
    <text evidence="1">The sequence shown here is derived from an EMBL/GenBank/DDBJ whole genome shotgun (WGS) entry which is preliminary data.</text>
</comment>
<evidence type="ECO:0000313" key="2">
    <source>
        <dbReference type="Proteomes" id="UP000230828"/>
    </source>
</evidence>
<dbReference type="EMBL" id="PCXM01000018">
    <property type="protein sequence ID" value="PIR40211.1"/>
    <property type="molecule type" value="Genomic_DNA"/>
</dbReference>
<dbReference type="AlphaFoldDB" id="A0A2H0R117"/>
<evidence type="ECO:0000313" key="1">
    <source>
        <dbReference type="EMBL" id="PIR40211.1"/>
    </source>
</evidence>
<dbReference type="Proteomes" id="UP000230828">
    <property type="component" value="Unassembled WGS sequence"/>
</dbReference>
<dbReference type="Gene3D" id="3.40.210.10">
    <property type="entry name" value="PVUII Endonuclease, subunit A"/>
    <property type="match status" value="2"/>
</dbReference>
<protein>
    <recommendedName>
        <fullName evidence="3">Restriction endonuclease</fullName>
    </recommendedName>
</protein>